<dbReference type="EMBL" id="BK032595">
    <property type="protein sequence ID" value="DAF50354.1"/>
    <property type="molecule type" value="Genomic_DNA"/>
</dbReference>
<name>A0A8S5SID4_9CAUD</name>
<reference evidence="1" key="1">
    <citation type="journal article" date="2021" name="Proc. Natl. Acad. Sci. U.S.A.">
        <title>A Catalog of Tens of Thousands of Viruses from Human Metagenomes Reveals Hidden Associations with Chronic Diseases.</title>
        <authorList>
            <person name="Tisza M.J."/>
            <person name="Buck C.B."/>
        </authorList>
    </citation>
    <scope>NUCLEOTIDE SEQUENCE</scope>
    <source>
        <strain evidence="1">CtBCr48</strain>
    </source>
</reference>
<proteinExistence type="predicted"/>
<sequence length="69" mass="8151">MKNKEIAYVLEELTDDYPREELVRCKDCIYHEPFPATSHRDKNSVYCSAFDLVKWEDGFCEAGTDREEN</sequence>
<accession>A0A8S5SID4</accession>
<evidence type="ECO:0000313" key="1">
    <source>
        <dbReference type="EMBL" id="DAF50354.1"/>
    </source>
</evidence>
<protein>
    <submittedName>
        <fullName evidence="1">Zinc finger protein</fullName>
    </submittedName>
</protein>
<organism evidence="1">
    <name type="scientific">Siphoviridae sp. ctBCr48</name>
    <dbReference type="NCBI Taxonomy" id="2827802"/>
    <lineage>
        <taxon>Viruses</taxon>
        <taxon>Duplodnaviria</taxon>
        <taxon>Heunggongvirae</taxon>
        <taxon>Uroviricota</taxon>
        <taxon>Caudoviricetes</taxon>
    </lineage>
</organism>